<dbReference type="GO" id="GO:0015344">
    <property type="term" value="F:siderophore uptake transmembrane transporter activity"/>
    <property type="evidence" value="ECO:0007669"/>
    <property type="project" value="TreeGrafter"/>
</dbReference>
<dbReference type="GO" id="GO:0015232">
    <property type="term" value="F:heme transmembrane transporter activity"/>
    <property type="evidence" value="ECO:0007669"/>
    <property type="project" value="InterPro"/>
</dbReference>
<keyword evidence="3 10" id="KW-0813">Transport</keyword>
<dbReference type="Pfam" id="PF00593">
    <property type="entry name" value="TonB_dep_Rec_b-barrel"/>
    <property type="match status" value="1"/>
</dbReference>
<reference evidence="15 16" key="1">
    <citation type="submission" date="2019-08" db="EMBL/GenBank/DDBJ databases">
        <title>Aureimonas fodiniaquatilis sp. nov., isolated from a coal mine wastewater.</title>
        <authorList>
            <person name="Kim W."/>
        </authorList>
    </citation>
    <scope>NUCLEOTIDE SEQUENCE [LARGE SCALE GENOMIC DNA]</scope>
    <source>
        <strain evidence="15 16">CAU 1482</strain>
    </source>
</reference>
<keyword evidence="5 10" id="KW-0812">Transmembrane</keyword>
<dbReference type="InterPro" id="IPR036942">
    <property type="entry name" value="Beta-barrel_TonB_sf"/>
</dbReference>
<evidence type="ECO:0000256" key="11">
    <source>
        <dbReference type="RuleBase" id="RU003357"/>
    </source>
</evidence>
<keyword evidence="4 10" id="KW-1134">Transmembrane beta strand</keyword>
<evidence type="ECO:0000256" key="6">
    <source>
        <dbReference type="ARBA" id="ARBA00023077"/>
    </source>
</evidence>
<evidence type="ECO:0000256" key="9">
    <source>
        <dbReference type="ARBA" id="ARBA00023237"/>
    </source>
</evidence>
<evidence type="ECO:0000256" key="4">
    <source>
        <dbReference type="ARBA" id="ARBA00022452"/>
    </source>
</evidence>
<dbReference type="GO" id="GO:0009279">
    <property type="term" value="C:cell outer membrane"/>
    <property type="evidence" value="ECO:0007669"/>
    <property type="project" value="UniProtKB-SubCell"/>
</dbReference>
<dbReference type="Gene3D" id="2.170.130.10">
    <property type="entry name" value="TonB-dependent receptor, plug domain"/>
    <property type="match status" value="1"/>
</dbReference>
<dbReference type="InterPro" id="IPR039426">
    <property type="entry name" value="TonB-dep_rcpt-like"/>
</dbReference>
<gene>
    <name evidence="15" type="ORF">FPY71_12295</name>
</gene>
<dbReference type="Proteomes" id="UP000324738">
    <property type="component" value="Unassembled WGS sequence"/>
</dbReference>
<dbReference type="PROSITE" id="PS52016">
    <property type="entry name" value="TONB_DEPENDENT_REC_3"/>
    <property type="match status" value="1"/>
</dbReference>
<dbReference type="InterPro" id="IPR037066">
    <property type="entry name" value="Plug_dom_sf"/>
</dbReference>
<keyword evidence="12" id="KW-0732">Signal</keyword>
<comment type="caution">
    <text evidence="15">The sequence shown here is derived from an EMBL/GenBank/DDBJ whole genome shotgun (WGS) entry which is preliminary data.</text>
</comment>
<evidence type="ECO:0000256" key="12">
    <source>
        <dbReference type="SAM" id="SignalP"/>
    </source>
</evidence>
<feature type="domain" description="TonB-dependent receptor plug" evidence="14">
    <location>
        <begin position="67"/>
        <end position="171"/>
    </location>
</feature>
<keyword evidence="8 15" id="KW-0675">Receptor</keyword>
<evidence type="ECO:0000259" key="14">
    <source>
        <dbReference type="Pfam" id="PF07715"/>
    </source>
</evidence>
<dbReference type="GO" id="GO:0044718">
    <property type="term" value="P:siderophore transmembrane transport"/>
    <property type="evidence" value="ECO:0007669"/>
    <property type="project" value="TreeGrafter"/>
</dbReference>
<evidence type="ECO:0000256" key="1">
    <source>
        <dbReference type="ARBA" id="ARBA00004571"/>
    </source>
</evidence>
<keyword evidence="6 11" id="KW-0798">TonB box</keyword>
<dbReference type="EMBL" id="VTWH01000003">
    <property type="protein sequence ID" value="KAA0969332.1"/>
    <property type="molecule type" value="Genomic_DNA"/>
</dbReference>
<dbReference type="PANTHER" id="PTHR30069:SF41">
    <property type="entry name" value="HEME_HEMOPEXIN UTILIZATION PROTEIN C"/>
    <property type="match status" value="1"/>
</dbReference>
<evidence type="ECO:0000256" key="8">
    <source>
        <dbReference type="ARBA" id="ARBA00023170"/>
    </source>
</evidence>
<dbReference type="OrthoDB" id="9796221at2"/>
<dbReference type="SUPFAM" id="SSF56935">
    <property type="entry name" value="Porins"/>
    <property type="match status" value="1"/>
</dbReference>
<evidence type="ECO:0000256" key="2">
    <source>
        <dbReference type="ARBA" id="ARBA00009810"/>
    </source>
</evidence>
<comment type="subcellular location">
    <subcellularLocation>
        <location evidence="1 10">Cell outer membrane</location>
        <topology evidence="1 10">Multi-pass membrane protein</topology>
    </subcellularLocation>
</comment>
<evidence type="ECO:0000313" key="15">
    <source>
        <dbReference type="EMBL" id="KAA0969332.1"/>
    </source>
</evidence>
<dbReference type="InterPro" id="IPR012910">
    <property type="entry name" value="Plug_dom"/>
</dbReference>
<dbReference type="RefSeq" id="WP_149300618.1">
    <property type="nucleotide sequence ID" value="NZ_VTWH01000003.1"/>
</dbReference>
<dbReference type="InterPro" id="IPR011276">
    <property type="entry name" value="TonB_haem/Hb_rcpt"/>
</dbReference>
<name>A0A5B0DTM7_9HYPH</name>
<dbReference type="Gene3D" id="2.40.170.20">
    <property type="entry name" value="TonB-dependent receptor, beta-barrel domain"/>
    <property type="match status" value="1"/>
</dbReference>
<keyword evidence="7 10" id="KW-0472">Membrane</keyword>
<evidence type="ECO:0000313" key="16">
    <source>
        <dbReference type="Proteomes" id="UP000324738"/>
    </source>
</evidence>
<evidence type="ECO:0000256" key="7">
    <source>
        <dbReference type="ARBA" id="ARBA00023136"/>
    </source>
</evidence>
<comment type="similarity">
    <text evidence="2 10 11">Belongs to the TonB-dependent receptor family.</text>
</comment>
<feature type="signal peptide" evidence="12">
    <location>
        <begin position="1"/>
        <end position="24"/>
    </location>
</feature>
<feature type="domain" description="TonB-dependent receptor-like beta-barrel" evidence="13">
    <location>
        <begin position="242"/>
        <end position="672"/>
    </location>
</feature>
<dbReference type="InterPro" id="IPR000531">
    <property type="entry name" value="Beta-barrel_TonB"/>
</dbReference>
<dbReference type="PANTHER" id="PTHR30069">
    <property type="entry name" value="TONB-DEPENDENT OUTER MEMBRANE RECEPTOR"/>
    <property type="match status" value="1"/>
</dbReference>
<dbReference type="CDD" id="cd01347">
    <property type="entry name" value="ligand_gated_channel"/>
    <property type="match status" value="1"/>
</dbReference>
<accession>A0A5B0DTM7</accession>
<dbReference type="AlphaFoldDB" id="A0A5B0DTM7"/>
<dbReference type="Pfam" id="PF07715">
    <property type="entry name" value="Plug"/>
    <property type="match status" value="1"/>
</dbReference>
<organism evidence="15 16">
    <name type="scientific">Aureimonas fodinaquatilis</name>
    <dbReference type="NCBI Taxonomy" id="2565783"/>
    <lineage>
        <taxon>Bacteria</taxon>
        <taxon>Pseudomonadati</taxon>
        <taxon>Pseudomonadota</taxon>
        <taxon>Alphaproteobacteria</taxon>
        <taxon>Hyphomicrobiales</taxon>
        <taxon>Aurantimonadaceae</taxon>
        <taxon>Aureimonas</taxon>
    </lineage>
</organism>
<keyword evidence="9 10" id="KW-0998">Cell outer membrane</keyword>
<feature type="chain" id="PRO_5022909292" evidence="12">
    <location>
        <begin position="25"/>
        <end position="706"/>
    </location>
</feature>
<evidence type="ECO:0000256" key="3">
    <source>
        <dbReference type="ARBA" id="ARBA00022448"/>
    </source>
</evidence>
<proteinExistence type="inferred from homology"/>
<protein>
    <submittedName>
        <fullName evidence="15">TonB-dependent receptor</fullName>
    </submittedName>
</protein>
<evidence type="ECO:0000256" key="5">
    <source>
        <dbReference type="ARBA" id="ARBA00022692"/>
    </source>
</evidence>
<dbReference type="NCBIfam" id="TIGR01785">
    <property type="entry name" value="TonB-hemin"/>
    <property type="match status" value="1"/>
</dbReference>
<evidence type="ECO:0000259" key="13">
    <source>
        <dbReference type="Pfam" id="PF00593"/>
    </source>
</evidence>
<evidence type="ECO:0000256" key="10">
    <source>
        <dbReference type="PROSITE-ProRule" id="PRU01360"/>
    </source>
</evidence>
<keyword evidence="16" id="KW-1185">Reference proteome</keyword>
<sequence>MSYRQSKSILLACTAVLTLSQASAVLAQTATTAAEGASQGAQAPAANSVYLSTVTVQSAQGVDPYLVPGATSVITADEIEQFGGKNIDDVLRATPGVFTRDNVQNPGVAVNIRGLEGSGRVNMMIDGVRQNFRFTGHEAQGLVYVDPAFLAGVDVNRGYVSGVGGGNALAGSVNFRTWDVDDLIKDGKNYGGFLSATYGTNKAGWSESAVGAYRFNETFGFLGGISKRDPGNYDNGNGQTVPFTESDEIAGLLKFEFTPNAEHSLKFGANLLNDDFLANSYYQTIKSRIFNLGYSWDPTDNDLIEFRANAYRTQLNMDYDYSPQFATGGAAAGREIENTGTGFDISNTSRFELGGVAVRANYGVEYFSDNYDVVNSATVPGAGVNGSGENSNYSIFSSTTLSYGIADLILGLRYDGYTLEGDGAVTASNPLGMPAGPYSVDRSGGRVNPSVTLALRPVDWFQPYVTYAQTSRPPTISETFVGGSHPGSSARMSFFPNPFLKPEISKGWEVGANIVFDALIVPEDSFRLKANYFNNQIQDYIVASFVGGTHFANVPGSSTVQGVEIQAAYDTGRFFGSLAYTHTDSELPSQANGFGAQSYVPDDVFTATIGARFFEERLTVGARAYAVSRSYVGEVNVPSGVSPYEPGYELVDLFGNYKFDNGIELSGNITNLFDEAYTPALSTPPGGSDIETGRGRTFFMTAKFNF</sequence>